<dbReference type="EMBL" id="CP034248">
    <property type="protein sequence ID" value="AZK44868.1"/>
    <property type="molecule type" value="Genomic_DNA"/>
</dbReference>
<dbReference type="KEGG" id="plen:EIM92_00570"/>
<dbReference type="Proteomes" id="UP000273145">
    <property type="component" value="Chromosome"/>
</dbReference>
<evidence type="ECO:0000313" key="1">
    <source>
        <dbReference type="EMBL" id="AZK44868.1"/>
    </source>
</evidence>
<accession>A0A3Q8S3D1</accession>
<evidence type="ECO:0008006" key="3">
    <source>
        <dbReference type="Google" id="ProtNLM"/>
    </source>
</evidence>
<sequence length="224" mass="25636">MKHLDETMIAMLQRQSQQAQQTQENAAVGMTWQDFVEVRLDQPFVQVGRETLSFQRYSLFEDQLSLVMPSMFKPMTPQMAALKYPSERRPQLIYTNALSTINVAFNHTATPVRDKEIGEFTQGITQILRRTQKILKWYEDGTVQSPEATVGYCEFVTPVMNGSIYNFMFFMSLEGRALMCTFNCLDQEMNDWRPIAKSMMASLRLSDEEVSAELRGSRPGGAEA</sequence>
<reference evidence="1 2" key="1">
    <citation type="submission" date="2018-11" db="EMBL/GenBank/DDBJ databases">
        <title>Genome sequencing of Paenibacillus lentus DSM25539(T).</title>
        <authorList>
            <person name="Kook J.-K."/>
            <person name="Park S.-N."/>
            <person name="Lim Y.K."/>
        </authorList>
    </citation>
    <scope>NUCLEOTIDE SEQUENCE [LARGE SCALE GENOMIC DNA]</scope>
    <source>
        <strain evidence="1 2">DSM 25539</strain>
    </source>
</reference>
<gene>
    <name evidence="1" type="ORF">EIM92_00570</name>
</gene>
<dbReference type="RefSeq" id="WP_125081005.1">
    <property type="nucleotide sequence ID" value="NZ_CP034248.1"/>
</dbReference>
<evidence type="ECO:0000313" key="2">
    <source>
        <dbReference type="Proteomes" id="UP000273145"/>
    </source>
</evidence>
<name>A0A3Q8S3D1_9BACL</name>
<organism evidence="1 2">
    <name type="scientific">Paenibacillus lentus</name>
    <dbReference type="NCBI Taxonomy" id="1338368"/>
    <lineage>
        <taxon>Bacteria</taxon>
        <taxon>Bacillati</taxon>
        <taxon>Bacillota</taxon>
        <taxon>Bacilli</taxon>
        <taxon>Bacillales</taxon>
        <taxon>Paenibacillaceae</taxon>
        <taxon>Paenibacillus</taxon>
    </lineage>
</organism>
<protein>
    <recommendedName>
        <fullName evidence="3">DUF1795 domain-containing protein</fullName>
    </recommendedName>
</protein>
<dbReference type="AlphaFoldDB" id="A0A3Q8S3D1"/>
<dbReference type="OrthoDB" id="249246at2"/>
<proteinExistence type="predicted"/>
<keyword evidence="2" id="KW-1185">Reference proteome</keyword>